<proteinExistence type="predicted"/>
<keyword evidence="1" id="KW-0732">Signal</keyword>
<keyword evidence="3" id="KW-1185">Reference proteome</keyword>
<reference evidence="3" key="1">
    <citation type="submission" date="2016-12" db="EMBL/GenBank/DDBJ databases">
        <title>Comparative genomics of four Isosphaeraceae planctomycetes: a common pool of plasmids and glycoside hydrolase genes.</title>
        <authorList>
            <person name="Ivanova A."/>
        </authorList>
    </citation>
    <scope>NUCLEOTIDE SEQUENCE [LARGE SCALE GENOMIC DNA]</scope>
    <source>
        <strain evidence="3">PX4</strain>
    </source>
</reference>
<dbReference type="Proteomes" id="UP000186309">
    <property type="component" value="Chromosome"/>
</dbReference>
<protein>
    <submittedName>
        <fullName evidence="2">Uncharacterized protein</fullName>
    </submittedName>
</protein>
<organism evidence="2 3">
    <name type="scientific">Paludisphaera borealis</name>
    <dbReference type="NCBI Taxonomy" id="1387353"/>
    <lineage>
        <taxon>Bacteria</taxon>
        <taxon>Pseudomonadati</taxon>
        <taxon>Planctomycetota</taxon>
        <taxon>Planctomycetia</taxon>
        <taxon>Isosphaerales</taxon>
        <taxon>Isosphaeraceae</taxon>
        <taxon>Paludisphaera</taxon>
    </lineage>
</organism>
<name>A0A1U7CUW1_9BACT</name>
<dbReference type="AlphaFoldDB" id="A0A1U7CUW1"/>
<feature type="signal peptide" evidence="1">
    <location>
        <begin position="1"/>
        <end position="34"/>
    </location>
</feature>
<evidence type="ECO:0000256" key="1">
    <source>
        <dbReference type="SAM" id="SignalP"/>
    </source>
</evidence>
<sequence>MMQTAASMRSARFGTTALLALAALALIAPTPAQAGCKGHGVARTRDPALAGLDELWDAGALAELAQSGPARSNPADAPVPCSGAFCSGSPAVPSAPLVAPIDGHGLWANWIDRPESRELNSQPLPFDESQLLPSYCGLSVFHPPRSAAPASV</sequence>
<evidence type="ECO:0000313" key="3">
    <source>
        <dbReference type="Proteomes" id="UP000186309"/>
    </source>
</evidence>
<gene>
    <name evidence="2" type="ORF">BSF38_04292</name>
</gene>
<evidence type="ECO:0000313" key="2">
    <source>
        <dbReference type="EMBL" id="APW62740.1"/>
    </source>
</evidence>
<accession>A0A1U7CUW1</accession>
<dbReference type="KEGG" id="pbor:BSF38_04292"/>
<dbReference type="EMBL" id="CP019082">
    <property type="protein sequence ID" value="APW62740.1"/>
    <property type="molecule type" value="Genomic_DNA"/>
</dbReference>
<feature type="chain" id="PRO_5012165544" evidence="1">
    <location>
        <begin position="35"/>
        <end position="152"/>
    </location>
</feature>